<gene>
    <name evidence="2" type="ORF">GM676_14100</name>
</gene>
<dbReference type="Gene3D" id="3.40.50.2000">
    <property type="entry name" value="Glycogen Phosphorylase B"/>
    <property type="match status" value="2"/>
</dbReference>
<comment type="caution">
    <text evidence="2">The sequence shown here is derived from an EMBL/GenBank/DDBJ whole genome shotgun (WGS) entry which is preliminary data.</text>
</comment>
<protein>
    <recommendedName>
        <fullName evidence="1">Erythromycin biosynthesis protein CIII-like C-terminal domain-containing protein</fullName>
    </recommendedName>
</protein>
<dbReference type="InterPro" id="IPR010610">
    <property type="entry name" value="EryCIII-like_C"/>
</dbReference>
<dbReference type="CDD" id="cd03784">
    <property type="entry name" value="GT1_Gtf-like"/>
    <property type="match status" value="1"/>
</dbReference>
<dbReference type="Proteomes" id="UP000475582">
    <property type="component" value="Unassembled WGS sequence"/>
</dbReference>
<dbReference type="FunFam" id="3.40.50.2000:FF:000009">
    <property type="entry name" value="Sterol 3-beta-glucosyltransferase UGT80A2"/>
    <property type="match status" value="1"/>
</dbReference>
<dbReference type="GO" id="GO:0008194">
    <property type="term" value="F:UDP-glycosyltransferase activity"/>
    <property type="evidence" value="ECO:0007669"/>
    <property type="project" value="InterPro"/>
</dbReference>
<feature type="domain" description="Erythromycin biosynthesis protein CIII-like C-terminal" evidence="1">
    <location>
        <begin position="303"/>
        <end position="405"/>
    </location>
</feature>
<dbReference type="InterPro" id="IPR050426">
    <property type="entry name" value="Glycosyltransferase_28"/>
</dbReference>
<dbReference type="PANTHER" id="PTHR48050:SF13">
    <property type="entry name" value="STEROL 3-BETA-GLUCOSYLTRANSFERASE UGT80A2"/>
    <property type="match status" value="1"/>
</dbReference>
<dbReference type="GO" id="GO:0017000">
    <property type="term" value="P:antibiotic biosynthetic process"/>
    <property type="evidence" value="ECO:0007669"/>
    <property type="project" value="UniProtKB-ARBA"/>
</dbReference>
<dbReference type="AlphaFoldDB" id="A0A6L6PIX9"/>
<evidence type="ECO:0000313" key="2">
    <source>
        <dbReference type="EMBL" id="MTV38709.1"/>
    </source>
</evidence>
<dbReference type="RefSeq" id="WP_155464257.1">
    <property type="nucleotide sequence ID" value="NZ_WNKY01000013.1"/>
</dbReference>
<keyword evidence="3" id="KW-1185">Reference proteome</keyword>
<dbReference type="GO" id="GO:0016758">
    <property type="term" value="F:hexosyltransferase activity"/>
    <property type="evidence" value="ECO:0007669"/>
    <property type="project" value="UniProtKB-ARBA"/>
</dbReference>
<evidence type="ECO:0000259" key="1">
    <source>
        <dbReference type="Pfam" id="PF06722"/>
    </source>
</evidence>
<dbReference type="Pfam" id="PF06722">
    <property type="entry name" value="EryCIII-like_C"/>
    <property type="match status" value="1"/>
</dbReference>
<organism evidence="2 3">
    <name type="scientific">Duganella radicis</name>
    <dbReference type="NCBI Taxonomy" id="551988"/>
    <lineage>
        <taxon>Bacteria</taxon>
        <taxon>Pseudomonadati</taxon>
        <taxon>Pseudomonadota</taxon>
        <taxon>Betaproteobacteria</taxon>
        <taxon>Burkholderiales</taxon>
        <taxon>Oxalobacteraceae</taxon>
        <taxon>Telluria group</taxon>
        <taxon>Duganella</taxon>
    </lineage>
</organism>
<accession>A0A6L6PIX9</accession>
<reference evidence="2 3" key="1">
    <citation type="submission" date="2019-11" db="EMBL/GenBank/DDBJ databases">
        <title>Type strains purchased from KCTC, JCM and DSMZ.</title>
        <authorList>
            <person name="Lu H."/>
        </authorList>
    </citation>
    <scope>NUCLEOTIDE SEQUENCE [LARGE SCALE GENOMIC DNA]</scope>
    <source>
        <strain evidence="2 3">KCTC 22382</strain>
    </source>
</reference>
<evidence type="ECO:0000313" key="3">
    <source>
        <dbReference type="Proteomes" id="UP000475582"/>
    </source>
</evidence>
<dbReference type="InterPro" id="IPR002213">
    <property type="entry name" value="UDP_glucos_trans"/>
</dbReference>
<proteinExistence type="predicted"/>
<sequence>MKIGMQTWGSHGDIRPFLALAEGLQLAGHDVTLLITCVDSDAYAGVTSASGVNIRIVASPVITPEQGAEIGWAIVNARDPLKQMSLIMRRCFGPVEEAMFDAARELAAESDLVIGHYFMYPTQIAAEHAGKPYVSVLLSHAGIPSAYSHPLGWPRMFNGFLWWLTRRLMHRTLSPYVNRLRARVGMTPAKDVMSEVWLSPYLTLVGVSPQICERQPDWPDAWQVCGFLDMPNMQLEGQLTDALLSFLSAGEAPVYMTMGSWMPPDVADQRDALRLLTEAARLTGCRAVIQASRWAECGVQSDDRIMYVAAAPHHLIFPRCAAVVHHGGAGTTQSATLAGKPSIVVANISEQEHWANELRRIGIAGKLTRRRSVTAKQLAAHIRYVLDRPALSAKAGAVAEAMVHENGVATAVRLISARAQETI</sequence>
<dbReference type="PANTHER" id="PTHR48050">
    <property type="entry name" value="STEROL 3-BETA-GLUCOSYLTRANSFERASE"/>
    <property type="match status" value="1"/>
</dbReference>
<dbReference type="SUPFAM" id="SSF53756">
    <property type="entry name" value="UDP-Glycosyltransferase/glycogen phosphorylase"/>
    <property type="match status" value="1"/>
</dbReference>
<dbReference type="OrthoDB" id="9805366at2"/>
<name>A0A6L6PIX9_9BURK</name>
<dbReference type="EMBL" id="WNKY01000013">
    <property type="protein sequence ID" value="MTV38709.1"/>
    <property type="molecule type" value="Genomic_DNA"/>
</dbReference>